<keyword evidence="1" id="KW-0472">Membrane</keyword>
<evidence type="ECO:0000313" key="3">
    <source>
        <dbReference type="Proteomes" id="UP000694892"/>
    </source>
</evidence>
<dbReference type="Proteomes" id="UP000694892">
    <property type="component" value="Chromosome 8S"/>
</dbReference>
<evidence type="ECO:0000256" key="1">
    <source>
        <dbReference type="SAM" id="Phobius"/>
    </source>
</evidence>
<accession>A0A974H5L8</accession>
<gene>
    <name evidence="2" type="ORF">XELAEV_18041551mg</name>
</gene>
<reference evidence="3" key="1">
    <citation type="journal article" date="2016" name="Nature">
        <title>Genome evolution in the allotetraploid frog Xenopus laevis.</title>
        <authorList>
            <person name="Session A.M."/>
            <person name="Uno Y."/>
            <person name="Kwon T."/>
            <person name="Chapman J.A."/>
            <person name="Toyoda A."/>
            <person name="Takahashi S."/>
            <person name="Fukui A."/>
            <person name="Hikosaka A."/>
            <person name="Suzuki A."/>
            <person name="Kondo M."/>
            <person name="van Heeringen S.J."/>
            <person name="Quigley I."/>
            <person name="Heinz S."/>
            <person name="Ogino H."/>
            <person name="Ochi H."/>
            <person name="Hellsten U."/>
            <person name="Lyons J.B."/>
            <person name="Simakov O."/>
            <person name="Putnam N."/>
            <person name="Stites J."/>
            <person name="Kuroki Y."/>
            <person name="Tanaka T."/>
            <person name="Michiue T."/>
            <person name="Watanabe M."/>
            <person name="Bogdanovic O."/>
            <person name="Lister R."/>
            <person name="Georgiou G."/>
            <person name="Paranjpe S.S."/>
            <person name="van Kruijsbergen I."/>
            <person name="Shu S."/>
            <person name="Carlson J."/>
            <person name="Kinoshita T."/>
            <person name="Ohta Y."/>
            <person name="Mawaribuchi S."/>
            <person name="Jenkins J."/>
            <person name="Grimwood J."/>
            <person name="Schmutz J."/>
            <person name="Mitros T."/>
            <person name="Mozaffari S.V."/>
            <person name="Suzuki Y."/>
            <person name="Haramoto Y."/>
            <person name="Yamamoto T.S."/>
            <person name="Takagi C."/>
            <person name="Heald R."/>
            <person name="Miller K."/>
            <person name="Haudenschild C."/>
            <person name="Kitzman J."/>
            <person name="Nakayama T."/>
            <person name="Izutsu Y."/>
            <person name="Robert J."/>
            <person name="Fortriede J."/>
            <person name="Burns K."/>
            <person name="Lotay V."/>
            <person name="Karimi K."/>
            <person name="Yasuoka Y."/>
            <person name="Dichmann D.S."/>
            <person name="Flajnik M.F."/>
            <person name="Houston D.W."/>
            <person name="Shendure J."/>
            <person name="DuPasquier L."/>
            <person name="Vize P.D."/>
            <person name="Zorn A.M."/>
            <person name="Ito M."/>
            <person name="Marcotte E.M."/>
            <person name="Wallingford J.B."/>
            <person name="Ito Y."/>
            <person name="Asashima M."/>
            <person name="Ueno N."/>
            <person name="Matsuda Y."/>
            <person name="Veenstra G.J."/>
            <person name="Fujiyama A."/>
            <person name="Harland R.M."/>
            <person name="Taira M."/>
            <person name="Rokhsar D.S."/>
        </authorList>
    </citation>
    <scope>NUCLEOTIDE SEQUENCE [LARGE SCALE GENOMIC DNA]</scope>
    <source>
        <strain evidence="3">J</strain>
    </source>
</reference>
<evidence type="ECO:0000313" key="2">
    <source>
        <dbReference type="EMBL" id="OCT65311.1"/>
    </source>
</evidence>
<protein>
    <submittedName>
        <fullName evidence="2">Uncharacterized protein</fullName>
    </submittedName>
</protein>
<keyword evidence="1" id="KW-1133">Transmembrane helix</keyword>
<proteinExistence type="predicted"/>
<keyword evidence="1" id="KW-0812">Transmembrane</keyword>
<dbReference type="AlphaFoldDB" id="A0A974H5L8"/>
<dbReference type="EMBL" id="CM004481">
    <property type="protein sequence ID" value="OCT65311.1"/>
    <property type="molecule type" value="Genomic_DNA"/>
</dbReference>
<feature type="non-terminal residue" evidence="2">
    <location>
        <position position="1"/>
    </location>
</feature>
<organism evidence="2 3">
    <name type="scientific">Xenopus laevis</name>
    <name type="common">African clawed frog</name>
    <dbReference type="NCBI Taxonomy" id="8355"/>
    <lineage>
        <taxon>Eukaryota</taxon>
        <taxon>Metazoa</taxon>
        <taxon>Chordata</taxon>
        <taxon>Craniata</taxon>
        <taxon>Vertebrata</taxon>
        <taxon>Euteleostomi</taxon>
        <taxon>Amphibia</taxon>
        <taxon>Batrachia</taxon>
        <taxon>Anura</taxon>
        <taxon>Pipoidea</taxon>
        <taxon>Pipidae</taxon>
        <taxon>Xenopodinae</taxon>
        <taxon>Xenopus</taxon>
        <taxon>Xenopus</taxon>
    </lineage>
</organism>
<name>A0A974H5L8_XENLA</name>
<feature type="transmembrane region" description="Helical" evidence="1">
    <location>
        <begin position="35"/>
        <end position="56"/>
    </location>
</feature>
<sequence length="89" mass="9746">SRNVLGTVLAIPSYCEDVICGVCCKRACSPKPFQIGGGGIISCIPVFLVLFIFRLISASSTSVEMKKRETQPLWMDKPVWEAVEGQPNQ</sequence>